<dbReference type="PANTHER" id="PTHR13696">
    <property type="entry name" value="P-LOOP CONTAINING NUCLEOSIDE TRIPHOSPHATE HYDROLASE"/>
    <property type="match status" value="1"/>
</dbReference>
<dbReference type="Pfam" id="PF13614">
    <property type="entry name" value="AAA_31"/>
    <property type="match status" value="1"/>
</dbReference>
<evidence type="ECO:0000259" key="1">
    <source>
        <dbReference type="Pfam" id="PF13614"/>
    </source>
</evidence>
<keyword evidence="3" id="KW-1185">Reference proteome</keyword>
<feature type="domain" description="AAA" evidence="1">
    <location>
        <begin position="13"/>
        <end position="162"/>
    </location>
</feature>
<dbReference type="InterPro" id="IPR050678">
    <property type="entry name" value="DNA_Partitioning_ATPase"/>
</dbReference>
<organism evidence="2 3">
    <name type="scientific">Caviibacterium pharyngocola</name>
    <dbReference type="NCBI Taxonomy" id="28159"/>
    <lineage>
        <taxon>Bacteria</taxon>
        <taxon>Pseudomonadati</taxon>
        <taxon>Pseudomonadota</taxon>
        <taxon>Gammaproteobacteria</taxon>
        <taxon>Pasteurellales</taxon>
        <taxon>Pasteurellaceae</taxon>
        <taxon>Caviibacterium</taxon>
    </lineage>
</organism>
<evidence type="ECO:0000313" key="2">
    <source>
        <dbReference type="EMBL" id="PJG81926.1"/>
    </source>
</evidence>
<dbReference type="SUPFAM" id="SSF52540">
    <property type="entry name" value="P-loop containing nucleoside triphosphate hydrolases"/>
    <property type="match status" value="1"/>
</dbReference>
<gene>
    <name evidence="2" type="ORF">CVP04_11815</name>
</gene>
<dbReference type="RefSeq" id="WP_100297709.1">
    <property type="nucleotide sequence ID" value="NZ_PHGZ01000037.1"/>
</dbReference>
<dbReference type="Proteomes" id="UP000230282">
    <property type="component" value="Unassembled WGS sequence"/>
</dbReference>
<sequence>MNTLHHSSNTPFVLTIASTKGGSSKSTNAANIGGFCAEHDLKTLLIDTDTQPTLSSYYALSYSAPGGIYQLLLDKNTNPETIISKTVIPNLDLIQSNDPSNNISQMLRNAPDGALRFSSMLKQIKGYDVIIVDTRGTRDITVDMSVLAADILFCPILPHILSAKEFIRGTIGMYQDLSTFSDFGFKLPPLKAIANCVDHTNDVKFVLSQLHTLFQNEFTDDKQLATFTIPYRVAYREAATYSVPVYRHSPTEYNTIKELCLLLLPQFKDYFERNFEV</sequence>
<reference evidence="2 3" key="1">
    <citation type="submission" date="2017-11" db="EMBL/GenBank/DDBJ databases">
        <title>Reclassification of Bisgaard taxon 5 as Caviibacterium pharyngocola gen. nov., sp. nov.</title>
        <authorList>
            <person name="Christensen H."/>
        </authorList>
    </citation>
    <scope>NUCLEOTIDE SEQUENCE [LARGE SCALE GENOMIC DNA]</scope>
    <source>
        <strain evidence="2 3">7_3</strain>
    </source>
</reference>
<accession>A0A2M8RSR9</accession>
<dbReference type="OrthoDB" id="9799330at2"/>
<dbReference type="PANTHER" id="PTHR13696:SF99">
    <property type="entry name" value="COBYRINIC ACID AC-DIAMIDE SYNTHASE"/>
    <property type="match status" value="1"/>
</dbReference>
<evidence type="ECO:0000313" key="3">
    <source>
        <dbReference type="Proteomes" id="UP000230282"/>
    </source>
</evidence>
<dbReference type="InterPro" id="IPR027417">
    <property type="entry name" value="P-loop_NTPase"/>
</dbReference>
<protein>
    <submittedName>
        <fullName evidence="2">ParA family protein</fullName>
    </submittedName>
</protein>
<dbReference type="EMBL" id="PHGZ01000037">
    <property type="protein sequence ID" value="PJG81926.1"/>
    <property type="molecule type" value="Genomic_DNA"/>
</dbReference>
<name>A0A2M8RSR9_9PAST</name>
<dbReference type="Gene3D" id="3.40.50.300">
    <property type="entry name" value="P-loop containing nucleotide triphosphate hydrolases"/>
    <property type="match status" value="1"/>
</dbReference>
<dbReference type="AlphaFoldDB" id="A0A2M8RSR9"/>
<comment type="caution">
    <text evidence="2">The sequence shown here is derived from an EMBL/GenBank/DDBJ whole genome shotgun (WGS) entry which is preliminary data.</text>
</comment>
<dbReference type="CDD" id="cd02042">
    <property type="entry name" value="ParAB_family"/>
    <property type="match status" value="1"/>
</dbReference>
<proteinExistence type="predicted"/>
<dbReference type="InterPro" id="IPR025669">
    <property type="entry name" value="AAA_dom"/>
</dbReference>